<feature type="transmembrane region" description="Helical" evidence="9">
    <location>
        <begin position="225"/>
        <end position="250"/>
    </location>
</feature>
<feature type="transmembrane region" description="Helical" evidence="9">
    <location>
        <begin position="189"/>
        <end position="213"/>
    </location>
</feature>
<evidence type="ECO:0000256" key="4">
    <source>
        <dbReference type="ARBA" id="ARBA00022692"/>
    </source>
</evidence>
<keyword evidence="11" id="KW-1185">Reference proteome</keyword>
<evidence type="ECO:0000313" key="11">
    <source>
        <dbReference type="Proteomes" id="UP000739565"/>
    </source>
</evidence>
<protein>
    <submittedName>
        <fullName evidence="10">Branched-chain amino acid ABC transporter permease</fullName>
    </submittedName>
</protein>
<feature type="transmembrane region" description="Helical" evidence="9">
    <location>
        <begin position="142"/>
        <end position="160"/>
    </location>
</feature>
<keyword evidence="6 9" id="KW-1133">Transmembrane helix</keyword>
<evidence type="ECO:0000256" key="6">
    <source>
        <dbReference type="ARBA" id="ARBA00022989"/>
    </source>
</evidence>
<evidence type="ECO:0000256" key="1">
    <source>
        <dbReference type="ARBA" id="ARBA00004651"/>
    </source>
</evidence>
<dbReference type="Proteomes" id="UP000739565">
    <property type="component" value="Unassembled WGS sequence"/>
</dbReference>
<dbReference type="InterPro" id="IPR001851">
    <property type="entry name" value="ABC_transp_permease"/>
</dbReference>
<evidence type="ECO:0000256" key="3">
    <source>
        <dbReference type="ARBA" id="ARBA00022475"/>
    </source>
</evidence>
<keyword evidence="3" id="KW-1003">Cell membrane</keyword>
<feature type="transmembrane region" description="Helical" evidence="9">
    <location>
        <begin position="50"/>
        <end position="80"/>
    </location>
</feature>
<feature type="transmembrane region" description="Helical" evidence="9">
    <location>
        <begin position="262"/>
        <end position="281"/>
    </location>
</feature>
<evidence type="ECO:0000256" key="7">
    <source>
        <dbReference type="ARBA" id="ARBA00023136"/>
    </source>
</evidence>
<gene>
    <name evidence="10" type="ORF">KZZ10_12980</name>
</gene>
<dbReference type="RefSeq" id="WP_259661957.1">
    <property type="nucleotide sequence ID" value="NZ_JAHXRI010000010.1"/>
</dbReference>
<name>A0A953T5F2_9BURK</name>
<comment type="subcellular location">
    <subcellularLocation>
        <location evidence="1">Cell membrane</location>
        <topology evidence="1">Multi-pass membrane protein</topology>
    </subcellularLocation>
</comment>
<dbReference type="CDD" id="cd06582">
    <property type="entry name" value="TM_PBP1_LivH_like"/>
    <property type="match status" value="1"/>
</dbReference>
<dbReference type="PANTHER" id="PTHR11795:SF451">
    <property type="entry name" value="ABC TRANSPORTER PERMEASE PROTEIN"/>
    <property type="match status" value="1"/>
</dbReference>
<dbReference type="GO" id="GO:0005886">
    <property type="term" value="C:plasma membrane"/>
    <property type="evidence" value="ECO:0007669"/>
    <property type="project" value="UniProtKB-SubCell"/>
</dbReference>
<dbReference type="GO" id="GO:0006865">
    <property type="term" value="P:amino acid transport"/>
    <property type="evidence" value="ECO:0007669"/>
    <property type="project" value="UniProtKB-KW"/>
</dbReference>
<keyword evidence="2" id="KW-0813">Transport</keyword>
<organism evidence="10 11">
    <name type="scientific">Zwartia hollandica</name>
    <dbReference type="NCBI Taxonomy" id="324606"/>
    <lineage>
        <taxon>Bacteria</taxon>
        <taxon>Pseudomonadati</taxon>
        <taxon>Pseudomonadota</taxon>
        <taxon>Betaproteobacteria</taxon>
        <taxon>Burkholderiales</taxon>
        <taxon>Alcaligenaceae</taxon>
        <taxon>Zwartia</taxon>
    </lineage>
</organism>
<comment type="similarity">
    <text evidence="8">Belongs to the binding-protein-dependent transport system permease family. LivHM subfamily.</text>
</comment>
<dbReference type="EMBL" id="JAHXRI010000010">
    <property type="protein sequence ID" value="MBZ1351561.1"/>
    <property type="molecule type" value="Genomic_DNA"/>
</dbReference>
<keyword evidence="7 9" id="KW-0472">Membrane</keyword>
<dbReference type="PANTHER" id="PTHR11795">
    <property type="entry name" value="BRANCHED-CHAIN AMINO ACID TRANSPORT SYSTEM PERMEASE PROTEIN LIVH"/>
    <property type="match status" value="1"/>
</dbReference>
<proteinExistence type="inferred from homology"/>
<evidence type="ECO:0000256" key="8">
    <source>
        <dbReference type="ARBA" id="ARBA00037998"/>
    </source>
</evidence>
<dbReference type="GO" id="GO:0022857">
    <property type="term" value="F:transmembrane transporter activity"/>
    <property type="evidence" value="ECO:0007669"/>
    <property type="project" value="InterPro"/>
</dbReference>
<keyword evidence="5" id="KW-0029">Amino-acid transport</keyword>
<dbReference type="Pfam" id="PF02653">
    <property type="entry name" value="BPD_transp_2"/>
    <property type="match status" value="1"/>
</dbReference>
<evidence type="ECO:0000256" key="2">
    <source>
        <dbReference type="ARBA" id="ARBA00022448"/>
    </source>
</evidence>
<dbReference type="AlphaFoldDB" id="A0A953T5F2"/>
<keyword evidence="4 9" id="KW-0812">Transmembrane</keyword>
<evidence type="ECO:0000256" key="5">
    <source>
        <dbReference type="ARBA" id="ARBA00022970"/>
    </source>
</evidence>
<sequence>MTITIALQLLIAGLSVGSIYALVALALVIPFKASSILNFAQGELVTVGAYAALVLTALALPYWIVLPITILIGFVVGLFIERAMIRRIMAAPEFTLVIATFAIGLIIKSAIRLYWQDNLFTIDNPLPFASFRLAGVVFNPQYLWVIFCTTMLVVCLAWFFKFNPLGKAMRAVSQSQEAARLMGVSVERVLMISWGISSAIGALGGILLAPIIGINPEVGHLVLKALVAAVIGGFTSLPGAVVGGLLLGLIETYSGAFFGSTAKNILPFVVLVVFLLVRPYGLFGRAPLVRI</sequence>
<reference evidence="10" key="1">
    <citation type="submission" date="2021-07" db="EMBL/GenBank/DDBJ databases">
        <title>New genus and species of the family Alcaligenaceae.</title>
        <authorList>
            <person name="Hahn M.W."/>
        </authorList>
    </citation>
    <scope>NUCLEOTIDE SEQUENCE</scope>
    <source>
        <strain evidence="10">LF4-65</strain>
    </source>
</reference>
<dbReference type="InterPro" id="IPR052157">
    <property type="entry name" value="BCAA_transport_permease"/>
</dbReference>
<comment type="caution">
    <text evidence="10">The sequence shown here is derived from an EMBL/GenBank/DDBJ whole genome shotgun (WGS) entry which is preliminary data.</text>
</comment>
<feature type="transmembrane region" description="Helical" evidence="9">
    <location>
        <begin position="92"/>
        <end position="115"/>
    </location>
</feature>
<accession>A0A953T5F2</accession>
<evidence type="ECO:0000313" key="10">
    <source>
        <dbReference type="EMBL" id="MBZ1351561.1"/>
    </source>
</evidence>
<evidence type="ECO:0000256" key="9">
    <source>
        <dbReference type="SAM" id="Phobius"/>
    </source>
</evidence>